<keyword evidence="3" id="KW-1185">Reference proteome</keyword>
<gene>
    <name evidence="2" type="ORF">NESM_000023200</name>
</gene>
<sequence>MAALQRAAASAEIALLLECGADYVARGTQTLSMPAVYATLDAVELLWQQCTTQAQLSHTARVQGMQHFHAVHEAAARCVPLSSARWEKWLAGLGPHSAAVADGTADVEAGLSPLLQAVQRDLVTAYWGWFRRLHWGSPSAARAGLSLVLEEADRALDSASGALAACTGAVVSVEQLETALAAPLQAFARLSAESAHLFADHPLIGRLERLWLSETVGPALGVSAEAAVEALVRRSFKRDVQLPSAALPELLREYEESEVEERKAKDILAKGHATMKSSWMRAASALQTQTALLAGTADSAAASTDAGAAPLPSPREVARLEELRDDLLRELKRLPGGRGCLPALGLVVQRLLEDFGATTSRGAPSGGLSSSQTHFYLYLLHQWFAGYIGSHHRWSTTDMFAAPDDSDLWGFVLDRHAVCLTWALASEEAPAPDGLESGARRLSAVEAAAVAVEKLRAILYSVVHCLQLYLASVVSFTSAEKREVRQRAVTAASQAWVQEVAVEVFCRALLSDVLDASSAPEGDEQQSHVETCIEQRALVVEAELKLVMYDVMQMMQCPRHSTERLETFVQAALDCCDAWCVAATNEPHGARGSRSDAVLPAIAVVGRCLTRIASRLRSDVAAAAEVADASVSLYRRLVLWLKHAISIVTAVGGDPGPLWDEWTSVVAIPLVCSAGSRPGDEASPATVAPLMLGYAAAAAVQGRSRSALQAATSGGLDGICWERRAAAKAAPQGSAASIAAADVDEAGVMGQQREAEAHLQPPLKKPRGE</sequence>
<name>A0AAW0F3F7_9TRYP</name>
<dbReference type="AlphaFoldDB" id="A0AAW0F3F7"/>
<feature type="region of interest" description="Disordered" evidence="1">
    <location>
        <begin position="747"/>
        <end position="769"/>
    </location>
</feature>
<proteinExistence type="predicted"/>
<evidence type="ECO:0000256" key="1">
    <source>
        <dbReference type="SAM" id="MobiDB-lite"/>
    </source>
</evidence>
<evidence type="ECO:0000313" key="2">
    <source>
        <dbReference type="EMBL" id="KAK7199769.1"/>
    </source>
</evidence>
<dbReference type="Proteomes" id="UP001430356">
    <property type="component" value="Unassembled WGS sequence"/>
</dbReference>
<organism evidence="2 3">
    <name type="scientific">Novymonas esmeraldas</name>
    <dbReference type="NCBI Taxonomy" id="1808958"/>
    <lineage>
        <taxon>Eukaryota</taxon>
        <taxon>Discoba</taxon>
        <taxon>Euglenozoa</taxon>
        <taxon>Kinetoplastea</taxon>
        <taxon>Metakinetoplastina</taxon>
        <taxon>Trypanosomatida</taxon>
        <taxon>Trypanosomatidae</taxon>
        <taxon>Novymonas</taxon>
    </lineage>
</organism>
<protein>
    <submittedName>
        <fullName evidence="2">Uncharacterized protein</fullName>
    </submittedName>
</protein>
<accession>A0AAW0F3F7</accession>
<evidence type="ECO:0000313" key="3">
    <source>
        <dbReference type="Proteomes" id="UP001430356"/>
    </source>
</evidence>
<dbReference type="EMBL" id="JAECZO010000001">
    <property type="protein sequence ID" value="KAK7199769.1"/>
    <property type="molecule type" value="Genomic_DNA"/>
</dbReference>
<reference evidence="2 3" key="1">
    <citation type="journal article" date="2021" name="MBio">
        <title>A New Model Trypanosomatid, Novymonas esmeraldas: Genomic Perception of Its 'Candidatus Pandoraea novymonadis' Endosymbiont.</title>
        <authorList>
            <person name="Zakharova A."/>
            <person name="Saura A."/>
            <person name="Butenko A."/>
            <person name="Podesvova L."/>
            <person name="Warmusova S."/>
            <person name="Kostygov A.Y."/>
            <person name="Nenarokova A."/>
            <person name="Lukes J."/>
            <person name="Opperdoes F.R."/>
            <person name="Yurchenko V."/>
        </authorList>
    </citation>
    <scope>NUCLEOTIDE SEQUENCE [LARGE SCALE GENOMIC DNA]</scope>
    <source>
        <strain evidence="2 3">E262AT.01</strain>
    </source>
</reference>
<comment type="caution">
    <text evidence="2">The sequence shown here is derived from an EMBL/GenBank/DDBJ whole genome shotgun (WGS) entry which is preliminary data.</text>
</comment>